<comment type="subcellular location">
    <subcellularLocation>
        <location evidence="1 11">Golgi apparatus membrane</location>
        <topology evidence="1 11">Single-pass type II membrane protein</topology>
    </subcellularLocation>
</comment>
<evidence type="ECO:0000256" key="7">
    <source>
        <dbReference type="ARBA" id="ARBA00023034"/>
    </source>
</evidence>
<name>A0A8C6X0Z4_NAJNA</name>
<evidence type="ECO:0000256" key="6">
    <source>
        <dbReference type="ARBA" id="ARBA00022989"/>
    </source>
</evidence>
<comment type="similarity">
    <text evidence="2 11">Belongs to the sulfotransferase 2 family.</text>
</comment>
<keyword evidence="4" id="KW-0812">Transmembrane</keyword>
<dbReference type="Ensembl" id="ENSNNAT00000001540.1">
    <property type="protein sequence ID" value="ENSNNAP00000001462.1"/>
    <property type="gene ID" value="ENSNNAG00000001038.1"/>
</dbReference>
<dbReference type="OrthoDB" id="2019940at2759"/>
<dbReference type="GO" id="GO:0000139">
    <property type="term" value="C:Golgi membrane"/>
    <property type="evidence" value="ECO:0007669"/>
    <property type="project" value="UniProtKB-SubCell"/>
</dbReference>
<dbReference type="GO" id="GO:0016051">
    <property type="term" value="P:carbohydrate biosynthetic process"/>
    <property type="evidence" value="ECO:0007669"/>
    <property type="project" value="InterPro"/>
</dbReference>
<accession>A0A8C6X0Z4</accession>
<keyword evidence="9 11" id="KW-0325">Glycoprotein</keyword>
<sequence length="314" mass="37077">AYPGGILAWSLEWEQQCLRAEFGAWQQLEKRQPHYGGTSLQLAQVCLEGGKGCMPLNFETFNLTNLKRKLDKHVARQLFVDENYKFIYCEVPKVGCTNWKKIVLLLTLNLSRDAFEVNQDEIHKTNLLKRLSSYSSKQQEELLNSFTKVMFTRHPLERLVSAYRDKLLHDEPYYSTTVANEIKALFRKDNKFTGAVTFQEFVNYVVTRSNEYLDVHWKPMSQLCDPCNIHYDILGKYETLEEDINHSLSRIGVSEIVRYPDSKFYTQRTNKNLTIQYLKKLDWHQMQKLMKLYQTDFFLFNYTFTVEMEMSLSS</sequence>
<dbReference type="GO" id="GO:0008146">
    <property type="term" value="F:sulfotransferase activity"/>
    <property type="evidence" value="ECO:0007669"/>
    <property type="project" value="InterPro"/>
</dbReference>
<evidence type="ECO:0000256" key="2">
    <source>
        <dbReference type="ARBA" id="ARBA00006339"/>
    </source>
</evidence>
<dbReference type="AlphaFoldDB" id="A0A8C6X0Z4"/>
<evidence type="ECO:0000256" key="9">
    <source>
        <dbReference type="ARBA" id="ARBA00023180"/>
    </source>
</evidence>
<evidence type="ECO:0000256" key="1">
    <source>
        <dbReference type="ARBA" id="ARBA00004323"/>
    </source>
</evidence>
<keyword evidence="8" id="KW-0472">Membrane</keyword>
<dbReference type="PANTHER" id="PTHR12137:SF15">
    <property type="entry name" value="CARBOHYDRATE SULFOTRANSFERASE"/>
    <property type="match status" value="1"/>
</dbReference>
<dbReference type="Proteomes" id="UP000694559">
    <property type="component" value="Unplaced"/>
</dbReference>
<evidence type="ECO:0000256" key="3">
    <source>
        <dbReference type="ARBA" id="ARBA00022679"/>
    </source>
</evidence>
<reference evidence="12" key="2">
    <citation type="submission" date="2025-09" db="UniProtKB">
        <authorList>
            <consortium name="Ensembl"/>
        </authorList>
    </citation>
    <scope>IDENTIFICATION</scope>
</reference>
<keyword evidence="6" id="KW-1133">Transmembrane helix</keyword>
<keyword evidence="13" id="KW-1185">Reference proteome</keyword>
<dbReference type="InterPro" id="IPR005331">
    <property type="entry name" value="Sulfotransferase"/>
</dbReference>
<evidence type="ECO:0000256" key="4">
    <source>
        <dbReference type="ARBA" id="ARBA00022692"/>
    </source>
</evidence>
<protein>
    <recommendedName>
        <fullName evidence="11">Carbohydrate sulfotransferase</fullName>
        <ecNumber evidence="11">2.8.2.-</ecNumber>
    </recommendedName>
</protein>
<evidence type="ECO:0000256" key="5">
    <source>
        <dbReference type="ARBA" id="ARBA00022968"/>
    </source>
</evidence>
<evidence type="ECO:0000313" key="12">
    <source>
        <dbReference type="Ensembl" id="ENSNNAP00000001462.1"/>
    </source>
</evidence>
<reference evidence="12" key="1">
    <citation type="submission" date="2025-08" db="UniProtKB">
        <authorList>
            <consortium name="Ensembl"/>
        </authorList>
    </citation>
    <scope>IDENTIFICATION</scope>
</reference>
<dbReference type="GO" id="GO:0030166">
    <property type="term" value="P:proteoglycan biosynthetic process"/>
    <property type="evidence" value="ECO:0007669"/>
    <property type="project" value="TreeGrafter"/>
</dbReference>
<dbReference type="PANTHER" id="PTHR12137">
    <property type="entry name" value="CARBOHYDRATE SULFOTRANSFERASE"/>
    <property type="match status" value="1"/>
</dbReference>
<proteinExistence type="inferred from homology"/>
<dbReference type="GeneTree" id="ENSGT00940000165474"/>
<keyword evidence="10 11" id="KW-0119">Carbohydrate metabolism</keyword>
<keyword evidence="3 11" id="KW-0808">Transferase</keyword>
<organism evidence="12 13">
    <name type="scientific">Naja naja</name>
    <name type="common">Indian cobra</name>
    <dbReference type="NCBI Taxonomy" id="35670"/>
    <lineage>
        <taxon>Eukaryota</taxon>
        <taxon>Metazoa</taxon>
        <taxon>Chordata</taxon>
        <taxon>Craniata</taxon>
        <taxon>Vertebrata</taxon>
        <taxon>Euteleostomi</taxon>
        <taxon>Lepidosauria</taxon>
        <taxon>Squamata</taxon>
        <taxon>Bifurcata</taxon>
        <taxon>Unidentata</taxon>
        <taxon>Episquamata</taxon>
        <taxon>Toxicofera</taxon>
        <taxon>Serpentes</taxon>
        <taxon>Colubroidea</taxon>
        <taxon>Elapidae</taxon>
        <taxon>Elapinae</taxon>
        <taxon>Naja</taxon>
    </lineage>
</organism>
<keyword evidence="5 11" id="KW-0735">Signal-anchor</keyword>
<keyword evidence="7 11" id="KW-0333">Golgi apparatus</keyword>
<dbReference type="InterPro" id="IPR018011">
    <property type="entry name" value="Carb_sulfotrans_8-10"/>
</dbReference>
<evidence type="ECO:0000256" key="8">
    <source>
        <dbReference type="ARBA" id="ARBA00023136"/>
    </source>
</evidence>
<evidence type="ECO:0000313" key="13">
    <source>
        <dbReference type="Proteomes" id="UP000694559"/>
    </source>
</evidence>
<evidence type="ECO:0000256" key="10">
    <source>
        <dbReference type="ARBA" id="ARBA00023277"/>
    </source>
</evidence>
<dbReference type="EC" id="2.8.2.-" evidence="11"/>
<dbReference type="OMA" id="RWRHSNG"/>
<evidence type="ECO:0000256" key="11">
    <source>
        <dbReference type="RuleBase" id="RU364020"/>
    </source>
</evidence>
<dbReference type="Pfam" id="PF03567">
    <property type="entry name" value="Sulfotransfer_2"/>
    <property type="match status" value="1"/>
</dbReference>